<evidence type="ECO:0000313" key="1">
    <source>
        <dbReference type="EMBL" id="GHI67748.1"/>
    </source>
</evidence>
<proteinExistence type="predicted"/>
<evidence type="ECO:0000313" key="2">
    <source>
        <dbReference type="Proteomes" id="UP000613974"/>
    </source>
</evidence>
<reference evidence="2" key="1">
    <citation type="submission" date="2023-07" db="EMBL/GenBank/DDBJ databases">
        <title>Whole genome shotgun sequence of Streptomyces nojiriensis NBRC 13794.</title>
        <authorList>
            <person name="Komaki H."/>
            <person name="Tamura T."/>
        </authorList>
    </citation>
    <scope>NUCLEOTIDE SEQUENCE [LARGE SCALE GENOMIC DNA]</scope>
    <source>
        <strain evidence="2">NBRC 13794</strain>
    </source>
</reference>
<organism evidence="1 2">
    <name type="scientific">Streptomyces nojiriensis</name>
    <dbReference type="NCBI Taxonomy" id="66374"/>
    <lineage>
        <taxon>Bacteria</taxon>
        <taxon>Bacillati</taxon>
        <taxon>Actinomycetota</taxon>
        <taxon>Actinomycetes</taxon>
        <taxon>Kitasatosporales</taxon>
        <taxon>Streptomycetaceae</taxon>
        <taxon>Streptomyces</taxon>
    </lineage>
</organism>
<sequence length="75" mass="7990">MSKAEPHRDRGWPAGAEEVWAAWADPACETPGDAITAGRPTKLAVELGRDPLARTPADVGLGRLRTDRGANVLED</sequence>
<accession>A0ABQ3SHY1</accession>
<keyword evidence="2" id="KW-1185">Reference proteome</keyword>
<comment type="caution">
    <text evidence="1">The sequence shown here is derived from an EMBL/GenBank/DDBJ whole genome shotgun (WGS) entry which is preliminary data.</text>
</comment>
<name>A0ABQ3SHY1_9ACTN</name>
<dbReference type="Proteomes" id="UP000613974">
    <property type="component" value="Unassembled WGS sequence"/>
</dbReference>
<gene>
    <name evidence="1" type="ORF">Snoj_16660</name>
</gene>
<protein>
    <submittedName>
        <fullName evidence="1">Uncharacterized protein</fullName>
    </submittedName>
</protein>
<dbReference type="EMBL" id="BNEC01000003">
    <property type="protein sequence ID" value="GHI67748.1"/>
    <property type="molecule type" value="Genomic_DNA"/>
</dbReference>